<evidence type="ECO:0000313" key="2">
    <source>
        <dbReference type="EMBL" id="TGE29731.1"/>
    </source>
</evidence>
<feature type="domain" description="Endonuclease GajA/Old nuclease/RecF-like AAA" evidence="1">
    <location>
        <begin position="5"/>
        <end position="367"/>
    </location>
</feature>
<dbReference type="Proteomes" id="UP000298471">
    <property type="component" value="Unassembled WGS sequence"/>
</dbReference>
<evidence type="ECO:0000313" key="3">
    <source>
        <dbReference type="Proteomes" id="UP000298471"/>
    </source>
</evidence>
<dbReference type="OrthoDB" id="9805802at2"/>
<evidence type="ECO:0000259" key="1">
    <source>
        <dbReference type="Pfam" id="PF13175"/>
    </source>
</evidence>
<name>A0A4Z0QL07_9BACT</name>
<dbReference type="PANTHER" id="PTHR43581:SF4">
    <property type="entry name" value="ATP_GTP PHOSPHATASE"/>
    <property type="match status" value="1"/>
</dbReference>
<comment type="caution">
    <text evidence="2">The sequence shown here is derived from an EMBL/GenBank/DDBJ whole genome shotgun (WGS) entry which is preliminary data.</text>
</comment>
<accession>A0A4Z0QL07</accession>
<keyword evidence="3" id="KW-1185">Reference proteome</keyword>
<dbReference type="InterPro" id="IPR027417">
    <property type="entry name" value="P-loop_NTPase"/>
</dbReference>
<dbReference type="InterPro" id="IPR051396">
    <property type="entry name" value="Bact_Antivir_Def_Nuclease"/>
</dbReference>
<organism evidence="2 3">
    <name type="scientific">Hymenobacter metallicola</name>
    <dbReference type="NCBI Taxonomy" id="2563114"/>
    <lineage>
        <taxon>Bacteria</taxon>
        <taxon>Pseudomonadati</taxon>
        <taxon>Bacteroidota</taxon>
        <taxon>Cytophagia</taxon>
        <taxon>Cytophagales</taxon>
        <taxon>Hymenobacteraceae</taxon>
        <taxon>Hymenobacter</taxon>
    </lineage>
</organism>
<dbReference type="InterPro" id="IPR041685">
    <property type="entry name" value="AAA_GajA/Old/RecF-like"/>
</dbReference>
<gene>
    <name evidence="2" type="ORF">E5K02_09810</name>
</gene>
<dbReference type="Gene3D" id="3.40.50.300">
    <property type="entry name" value="P-loop containing nucleotide triphosphate hydrolases"/>
    <property type="match status" value="1"/>
</dbReference>
<sequence>MVYLLKLYIGDFQQFKRFVLDLTYSEGPMKGKPLNKLCFIGKNGTGKSTLLQIIEEVIHDNTVASNATRPAGSCVAKIQSNEKIFYIHYGSNLRHNRKSRRIFSQEIETISDYENKILDLMSSDDLAFQVSESYFVRFELPMSEHANFLTPKVLNKLLITVPAETHQNTYKTLDDVPETSVNEALSLFHTTPYKHVVSSETVTNFWKTIIYLIKKRESDLTVFRNMEANLDRTVREVNLDFEKTNPKILEELSKLWNNILEKGGLIFDIQSANNPVQLNDNLKAYIKIRSTGDNISYSRLSTGIRNFIFKLGHVFSLYFGREIQQGYLLLDEPENSLFPDLLYDLIDLYTRITHNTQLFVSTHSPIVAAQFDANERLVLDFDEYGKIISKRGVTPVGDDPNDILVKDFGIRSLLGREGLSKWERYIELSLLIKNESDQIRQMELLQEYMTIGTLYNFNQNSI</sequence>
<protein>
    <recommendedName>
        <fullName evidence="1">Endonuclease GajA/Old nuclease/RecF-like AAA domain-containing protein</fullName>
    </recommendedName>
</protein>
<dbReference type="SUPFAM" id="SSF52540">
    <property type="entry name" value="P-loop containing nucleoside triphosphate hydrolases"/>
    <property type="match status" value="1"/>
</dbReference>
<proteinExistence type="predicted"/>
<dbReference type="Pfam" id="PF13175">
    <property type="entry name" value="AAA_15"/>
    <property type="match status" value="1"/>
</dbReference>
<dbReference type="EMBL" id="SRMB01000001">
    <property type="protein sequence ID" value="TGE29731.1"/>
    <property type="molecule type" value="Genomic_DNA"/>
</dbReference>
<dbReference type="AlphaFoldDB" id="A0A4Z0QL07"/>
<reference evidence="2 3" key="1">
    <citation type="submission" date="2019-04" db="EMBL/GenBank/DDBJ databases">
        <authorList>
            <person name="Feng G."/>
            <person name="Zhang J."/>
            <person name="Zhu H."/>
        </authorList>
    </citation>
    <scope>NUCLEOTIDE SEQUENCE [LARGE SCALE GENOMIC DNA]</scope>
    <source>
        <strain evidence="2 3">9PBR-1</strain>
    </source>
</reference>
<dbReference type="RefSeq" id="WP_135394463.1">
    <property type="nucleotide sequence ID" value="NZ_SRMB01000001.1"/>
</dbReference>
<dbReference type="PANTHER" id="PTHR43581">
    <property type="entry name" value="ATP/GTP PHOSPHATASE"/>
    <property type="match status" value="1"/>
</dbReference>